<proteinExistence type="predicted"/>
<dbReference type="InterPro" id="IPR003961">
    <property type="entry name" value="FN3_dom"/>
</dbReference>
<dbReference type="PROSITE" id="PS50853">
    <property type="entry name" value="FN3"/>
    <property type="match status" value="1"/>
</dbReference>
<sequence>MCGNCKDNSQCAATTGVCNSGCVTWYDPGLCKTYIEKPNFLSSDKPDIEDITSSSVTVNWPKANQMTSGLEGKYYRYILWLKADGEKEKNVTMVPQDGAKPRMDSHLTGLRFNTYYTVRVQPYREHNGDRDLGAATGVITFKTNCTVPVIENVMTSTPDWPTNTSIVVSWKVGAGYDI</sequence>
<organism evidence="2 3">
    <name type="scientific">Ridgeia piscesae</name>
    <name type="common">Tubeworm</name>
    <dbReference type="NCBI Taxonomy" id="27915"/>
    <lineage>
        <taxon>Eukaryota</taxon>
        <taxon>Metazoa</taxon>
        <taxon>Spiralia</taxon>
        <taxon>Lophotrochozoa</taxon>
        <taxon>Annelida</taxon>
        <taxon>Polychaeta</taxon>
        <taxon>Sedentaria</taxon>
        <taxon>Canalipalpata</taxon>
        <taxon>Sabellida</taxon>
        <taxon>Siboglinidae</taxon>
        <taxon>Ridgeia</taxon>
    </lineage>
</organism>
<dbReference type="InterPro" id="IPR036116">
    <property type="entry name" value="FN3_sf"/>
</dbReference>
<dbReference type="Gene3D" id="2.60.40.10">
    <property type="entry name" value="Immunoglobulins"/>
    <property type="match status" value="1"/>
</dbReference>
<evidence type="ECO:0000313" key="3">
    <source>
        <dbReference type="Proteomes" id="UP001209878"/>
    </source>
</evidence>
<dbReference type="Proteomes" id="UP001209878">
    <property type="component" value="Unassembled WGS sequence"/>
</dbReference>
<dbReference type="InterPro" id="IPR013783">
    <property type="entry name" value="Ig-like_fold"/>
</dbReference>
<dbReference type="CDD" id="cd00063">
    <property type="entry name" value="FN3"/>
    <property type="match status" value="1"/>
</dbReference>
<evidence type="ECO:0000259" key="1">
    <source>
        <dbReference type="PROSITE" id="PS50853"/>
    </source>
</evidence>
<feature type="domain" description="Fibronectin type-III" evidence="1">
    <location>
        <begin position="42"/>
        <end position="146"/>
    </location>
</feature>
<accession>A0AAD9JEX7</accession>
<dbReference type="SUPFAM" id="SSF49265">
    <property type="entry name" value="Fibronectin type III"/>
    <property type="match status" value="1"/>
</dbReference>
<protein>
    <recommendedName>
        <fullName evidence="1">Fibronectin type-III domain-containing protein</fullName>
    </recommendedName>
</protein>
<dbReference type="EMBL" id="JAODUO010002660">
    <property type="protein sequence ID" value="KAK2151095.1"/>
    <property type="molecule type" value="Genomic_DNA"/>
</dbReference>
<keyword evidence="3" id="KW-1185">Reference proteome</keyword>
<name>A0AAD9JEX7_RIDPI</name>
<dbReference type="AlphaFoldDB" id="A0AAD9JEX7"/>
<gene>
    <name evidence="2" type="ORF">NP493_2676g00004</name>
</gene>
<comment type="caution">
    <text evidence="2">The sequence shown here is derived from an EMBL/GenBank/DDBJ whole genome shotgun (WGS) entry which is preliminary data.</text>
</comment>
<evidence type="ECO:0000313" key="2">
    <source>
        <dbReference type="EMBL" id="KAK2151095.1"/>
    </source>
</evidence>
<reference evidence="2" key="1">
    <citation type="journal article" date="2023" name="Mol. Biol. Evol.">
        <title>Third-Generation Sequencing Reveals the Adaptive Role of the Epigenome in Three Deep-Sea Polychaetes.</title>
        <authorList>
            <person name="Perez M."/>
            <person name="Aroh O."/>
            <person name="Sun Y."/>
            <person name="Lan Y."/>
            <person name="Juniper S.K."/>
            <person name="Young C.R."/>
            <person name="Angers B."/>
            <person name="Qian P.Y."/>
        </authorList>
    </citation>
    <scope>NUCLEOTIDE SEQUENCE</scope>
    <source>
        <strain evidence="2">R07B-5</strain>
    </source>
</reference>